<keyword evidence="3" id="KW-1185">Reference proteome</keyword>
<dbReference type="Pfam" id="PF21906">
    <property type="entry name" value="WHD_NrtR"/>
    <property type="match status" value="1"/>
</dbReference>
<dbReference type="Proteomes" id="UP000313948">
    <property type="component" value="Chromosome"/>
</dbReference>
<dbReference type="InterPro" id="IPR054105">
    <property type="entry name" value="WHD_NrtR"/>
</dbReference>
<dbReference type="EMBL" id="CP040899">
    <property type="protein sequence ID" value="QDB78225.1"/>
    <property type="molecule type" value="Genomic_DNA"/>
</dbReference>
<dbReference type="Gene3D" id="1.10.10.10">
    <property type="entry name" value="Winged helix-like DNA-binding domain superfamily/Winged helix DNA-binding domain"/>
    <property type="match status" value="1"/>
</dbReference>
<gene>
    <name evidence="2" type="ORF">FE251_01670</name>
</gene>
<sequence length="303" mass="33451">MTTTAEHVGEHGEQVGAELVAVITAVQNATPLVLTTADGRLLPSGPLVPGRGTMQANLRAWVTRQTGYELGYVEQLYTFADRSRGPRPVLEVSYLGLTTVSSVTPGWRSWLDYFPWEDQRSGDDGALAALAPALERWAEEDPDQAARRRLRVAVTFGLHGQPWPPELTLQRYELLYEAGLVPEAHGGAATPGTGQPMDRDHRRILATGIGRLRAKIQYRPVVFEMLPESFTLGRLQTTVEAVAGQLLHKQNFRRLVEQQDLVEETGEVDSSTGGRPAKLVRFRRAVLDEREAAGTKLPIARSR</sequence>
<dbReference type="RefSeq" id="WP_139947547.1">
    <property type="nucleotide sequence ID" value="NZ_CP040899.1"/>
</dbReference>
<dbReference type="InterPro" id="IPR036388">
    <property type="entry name" value="WH-like_DNA-bd_sf"/>
</dbReference>
<protein>
    <recommendedName>
        <fullName evidence="1">NrtR DNA-binding winged helix domain-containing protein</fullName>
    </recommendedName>
</protein>
<name>A0ABX5VJE6_9MICO</name>
<evidence type="ECO:0000313" key="3">
    <source>
        <dbReference type="Proteomes" id="UP000313948"/>
    </source>
</evidence>
<evidence type="ECO:0000313" key="2">
    <source>
        <dbReference type="EMBL" id="QDB78225.1"/>
    </source>
</evidence>
<feature type="domain" description="NrtR DNA-binding winged helix" evidence="1">
    <location>
        <begin position="222"/>
        <end position="282"/>
    </location>
</feature>
<dbReference type="InterPro" id="IPR011213">
    <property type="entry name" value="NMN_biosyn"/>
</dbReference>
<organism evidence="2 3">
    <name type="scientific">Georgenia wutianyii</name>
    <dbReference type="NCBI Taxonomy" id="2585135"/>
    <lineage>
        <taxon>Bacteria</taxon>
        <taxon>Bacillati</taxon>
        <taxon>Actinomycetota</taxon>
        <taxon>Actinomycetes</taxon>
        <taxon>Micrococcales</taxon>
        <taxon>Bogoriellaceae</taxon>
        <taxon>Georgenia</taxon>
    </lineage>
</organism>
<proteinExistence type="predicted"/>
<dbReference type="InterPro" id="IPR036390">
    <property type="entry name" value="WH_DNA-bd_sf"/>
</dbReference>
<evidence type="ECO:0000259" key="1">
    <source>
        <dbReference type="Pfam" id="PF21906"/>
    </source>
</evidence>
<dbReference type="SUPFAM" id="SSF46785">
    <property type="entry name" value="Winged helix' DNA-binding domain"/>
    <property type="match status" value="1"/>
</dbReference>
<accession>A0ABX5VJE6</accession>
<dbReference type="PIRSF" id="PIRSF019423">
    <property type="entry name" value="NMN_biosyn"/>
    <property type="match status" value="1"/>
</dbReference>
<reference evidence="2 3" key="1">
    <citation type="submission" date="2019-05" db="EMBL/GenBank/DDBJ databases">
        <title>Georgenia *** sp. nov., and Georgenia *** sp. nov., isolated from the intestinal contents of plateau pika (Ochotona curzoniae) in the Qinghai-Tibet plateau of China.</title>
        <authorList>
            <person name="Tian Z."/>
        </authorList>
    </citation>
    <scope>NUCLEOTIDE SEQUENCE [LARGE SCALE GENOMIC DNA]</scope>
    <source>
        <strain evidence="2 3">Z294</strain>
    </source>
</reference>